<name>A0A0F7ZZ14_9HYPO</name>
<protein>
    <submittedName>
        <fullName evidence="1">Uncharacterized protein</fullName>
    </submittedName>
</protein>
<sequence length="400" mass="45352">MPPQGQSGSGVSHILQSYCIEVEFLVAVENQGGVYEVFDEETGGPRTARWSCPDPRNPYPVIFRKIQSVLESHGQSVVEYPLRLSVAGLSWEEDEVGGWVMSPAAFARAQVGCPSGYTWIGVNLRSPVLREEPAGSGLPKMPPSLDVLRRAVRMHVNSTCNFNVLLYSSDGPYALEYLKKLASFVWILEPDLLNQLHPAMPLPTRSLTNHAMLRRPHASQDPQSLEVRRASQAHYVELRDLQAQTAIDRIWSYEDRIALAEGLRDRNARPLSFSIHNLTPVGLGRGRAEIGSYQNVIRFRYALWHPYQNLDASEYWIELVLTLAFRASGPVNEYRYILWLLDKILCDAFTDNLNWTVRCHKLLSQLGWENELIEQWANIIHAYRLRGPLSAAELDRHPAL</sequence>
<dbReference type="EMBL" id="KQ030535">
    <property type="protein sequence ID" value="KJZ73427.1"/>
    <property type="molecule type" value="Genomic_DNA"/>
</dbReference>
<reference evidence="1 2" key="1">
    <citation type="journal article" date="2014" name="Genome Biol. Evol.">
        <title>Comparative genomics and transcriptomics analyses reveal divergent lifestyle features of nematode endoparasitic fungus Hirsutella minnesotensis.</title>
        <authorList>
            <person name="Lai Y."/>
            <person name="Liu K."/>
            <person name="Zhang X."/>
            <person name="Zhang X."/>
            <person name="Li K."/>
            <person name="Wang N."/>
            <person name="Shu C."/>
            <person name="Wu Y."/>
            <person name="Wang C."/>
            <person name="Bushley K.E."/>
            <person name="Xiang M."/>
            <person name="Liu X."/>
        </authorList>
    </citation>
    <scope>NUCLEOTIDE SEQUENCE [LARGE SCALE GENOMIC DNA]</scope>
    <source>
        <strain evidence="1 2">3608</strain>
    </source>
</reference>
<evidence type="ECO:0000313" key="2">
    <source>
        <dbReference type="Proteomes" id="UP000054481"/>
    </source>
</evidence>
<dbReference type="AlphaFoldDB" id="A0A0F7ZZ14"/>
<dbReference type="Proteomes" id="UP000054481">
    <property type="component" value="Unassembled WGS sequence"/>
</dbReference>
<proteinExistence type="predicted"/>
<gene>
    <name evidence="1" type="ORF">HIM_07221</name>
</gene>
<organism evidence="1 2">
    <name type="scientific">Hirsutella minnesotensis 3608</name>
    <dbReference type="NCBI Taxonomy" id="1043627"/>
    <lineage>
        <taxon>Eukaryota</taxon>
        <taxon>Fungi</taxon>
        <taxon>Dikarya</taxon>
        <taxon>Ascomycota</taxon>
        <taxon>Pezizomycotina</taxon>
        <taxon>Sordariomycetes</taxon>
        <taxon>Hypocreomycetidae</taxon>
        <taxon>Hypocreales</taxon>
        <taxon>Ophiocordycipitaceae</taxon>
        <taxon>Hirsutella</taxon>
    </lineage>
</organism>
<evidence type="ECO:0000313" key="1">
    <source>
        <dbReference type="EMBL" id="KJZ73427.1"/>
    </source>
</evidence>
<keyword evidence="2" id="KW-1185">Reference proteome</keyword>
<accession>A0A0F7ZZ14</accession>
<dbReference type="OrthoDB" id="412402at2759"/>